<dbReference type="EMBL" id="CP033433">
    <property type="protein sequence ID" value="AYQ72665.1"/>
    <property type="molecule type" value="Genomic_DNA"/>
</dbReference>
<accession>A0A3G3JWS7</accession>
<proteinExistence type="predicted"/>
<organism evidence="1 2">
    <name type="scientific">Cohnella candidum</name>
    <dbReference type="NCBI Taxonomy" id="2674991"/>
    <lineage>
        <taxon>Bacteria</taxon>
        <taxon>Bacillati</taxon>
        <taxon>Bacillota</taxon>
        <taxon>Bacilli</taxon>
        <taxon>Bacillales</taxon>
        <taxon>Paenibacillaceae</taxon>
        <taxon>Cohnella</taxon>
    </lineage>
</organism>
<dbReference type="SUPFAM" id="SSF48371">
    <property type="entry name" value="ARM repeat"/>
    <property type="match status" value="1"/>
</dbReference>
<evidence type="ECO:0000313" key="2">
    <source>
        <dbReference type="Proteomes" id="UP000269097"/>
    </source>
</evidence>
<dbReference type="KEGG" id="coh:EAV92_08870"/>
<dbReference type="RefSeq" id="WP_123040747.1">
    <property type="nucleotide sequence ID" value="NZ_CP033433.1"/>
</dbReference>
<dbReference type="InterPro" id="IPR011989">
    <property type="entry name" value="ARM-like"/>
</dbReference>
<dbReference type="Proteomes" id="UP000269097">
    <property type="component" value="Chromosome"/>
</dbReference>
<evidence type="ECO:0000313" key="1">
    <source>
        <dbReference type="EMBL" id="AYQ72665.1"/>
    </source>
</evidence>
<reference evidence="1 2" key="1">
    <citation type="submission" date="2018-10" db="EMBL/GenBank/DDBJ databases">
        <title>Genome Sequence of Cohnella sp.</title>
        <authorList>
            <person name="Srinivasan S."/>
            <person name="Kim M.K."/>
        </authorList>
    </citation>
    <scope>NUCLEOTIDE SEQUENCE [LARGE SCALE GENOMIC DNA]</scope>
    <source>
        <strain evidence="1 2">18JY8-7</strain>
    </source>
</reference>
<gene>
    <name evidence="1" type="ORF">EAV92_08870</name>
</gene>
<dbReference type="Gene3D" id="1.25.10.10">
    <property type="entry name" value="Leucine-rich Repeat Variant"/>
    <property type="match status" value="1"/>
</dbReference>
<sequence length="348" mass="40298">MNLTVALLLRAVLFLAALLLLTFGYLVVRKVFENFKAKRIAEMKETYMQPVYGYIRTGNESRMVHFNGGRWKEEAIEEILLQCSRLFRDEETGDRIREYAELHLMRRYAKRLSSRLWSHRVNTLHRLERFDLKSSAPVLTDMYLLPRTTMQEKYAILKLLACWGVEGTVDLLGRLDGKLPDFEQRLILSRMSDRLFRQTVLRLGELPVSWRYTAIDVIGLFRRTEYGPELDGFADSADGETRVRALKALSQFDVIRPKKEYLIHAAAESWQERMMAAKLFGAIRNRQFEDVLVGLMGDPVWFVRSQAAQSLASYPQGAEVLRETAASSDDRFAREMALEWLERGGDRG</sequence>
<dbReference type="AlphaFoldDB" id="A0A3G3JWS7"/>
<dbReference type="InterPro" id="IPR016024">
    <property type="entry name" value="ARM-type_fold"/>
</dbReference>
<protein>
    <submittedName>
        <fullName evidence="1">HEAT repeat domain-containing protein</fullName>
    </submittedName>
</protein>
<keyword evidence="2" id="KW-1185">Reference proteome</keyword>
<name>A0A3G3JWS7_9BACL</name>
<dbReference type="Pfam" id="PF13646">
    <property type="entry name" value="HEAT_2"/>
    <property type="match status" value="1"/>
</dbReference>